<dbReference type="Proteomes" id="UP000799753">
    <property type="component" value="Unassembled WGS sequence"/>
</dbReference>
<accession>A0A6A6S314</accession>
<gene>
    <name evidence="2" type="ORF">P280DRAFT_282928</name>
</gene>
<dbReference type="EMBL" id="MU006782">
    <property type="protein sequence ID" value="KAF2641697.1"/>
    <property type="molecule type" value="Genomic_DNA"/>
</dbReference>
<name>A0A6A6S314_9PLEO</name>
<dbReference type="OrthoDB" id="3741380at2759"/>
<keyword evidence="3" id="KW-1185">Reference proteome</keyword>
<evidence type="ECO:0000256" key="1">
    <source>
        <dbReference type="SAM" id="MobiDB-lite"/>
    </source>
</evidence>
<organism evidence="2 3">
    <name type="scientific">Massarina eburnea CBS 473.64</name>
    <dbReference type="NCBI Taxonomy" id="1395130"/>
    <lineage>
        <taxon>Eukaryota</taxon>
        <taxon>Fungi</taxon>
        <taxon>Dikarya</taxon>
        <taxon>Ascomycota</taxon>
        <taxon>Pezizomycotina</taxon>
        <taxon>Dothideomycetes</taxon>
        <taxon>Pleosporomycetidae</taxon>
        <taxon>Pleosporales</taxon>
        <taxon>Massarineae</taxon>
        <taxon>Massarinaceae</taxon>
        <taxon>Massarina</taxon>
    </lineage>
</organism>
<feature type="region of interest" description="Disordered" evidence="1">
    <location>
        <begin position="210"/>
        <end position="234"/>
    </location>
</feature>
<sequence>MDSTNPHRQIFPQLPPELRNLIYFYTIREDNVATNIGLPFEHKVYDSSHTTVTIMPVYRGTPHLFALAKYGFLEAQEYRLYLLSSALEFRISVIFKGNTQHFIQEHWDKKMLTHLKNLGKKYSWMKKVTRYDVQILWTPAPMPRVDTKRRVDVGKIAGRMVDVLTGGSNSEFMKKRGDVKAVLHLKDAVAVHYVFSGREMGLRQFVETTPDASHRQSRAVSIAPKKSEDAPPLPPQFKHVSQVKANAQQLLIADKGVVEWTDWTEGDLVFRKEQEMGKADAIRSGTQEERSKDRRLSMPVYLALVEECKPKTD</sequence>
<protein>
    <submittedName>
        <fullName evidence="2">Uncharacterized protein</fullName>
    </submittedName>
</protein>
<dbReference type="AlphaFoldDB" id="A0A6A6S314"/>
<evidence type="ECO:0000313" key="2">
    <source>
        <dbReference type="EMBL" id="KAF2641697.1"/>
    </source>
</evidence>
<feature type="region of interest" description="Disordered" evidence="1">
    <location>
        <begin position="275"/>
        <end position="295"/>
    </location>
</feature>
<reference evidence="2" key="1">
    <citation type="journal article" date="2020" name="Stud. Mycol.">
        <title>101 Dothideomycetes genomes: a test case for predicting lifestyles and emergence of pathogens.</title>
        <authorList>
            <person name="Haridas S."/>
            <person name="Albert R."/>
            <person name="Binder M."/>
            <person name="Bloem J."/>
            <person name="Labutti K."/>
            <person name="Salamov A."/>
            <person name="Andreopoulos B."/>
            <person name="Baker S."/>
            <person name="Barry K."/>
            <person name="Bills G."/>
            <person name="Bluhm B."/>
            <person name="Cannon C."/>
            <person name="Castanera R."/>
            <person name="Culley D."/>
            <person name="Daum C."/>
            <person name="Ezra D."/>
            <person name="Gonzalez J."/>
            <person name="Henrissat B."/>
            <person name="Kuo A."/>
            <person name="Liang C."/>
            <person name="Lipzen A."/>
            <person name="Lutzoni F."/>
            <person name="Magnuson J."/>
            <person name="Mondo S."/>
            <person name="Nolan M."/>
            <person name="Ohm R."/>
            <person name="Pangilinan J."/>
            <person name="Park H.-J."/>
            <person name="Ramirez L."/>
            <person name="Alfaro M."/>
            <person name="Sun H."/>
            <person name="Tritt A."/>
            <person name="Yoshinaga Y."/>
            <person name="Zwiers L.-H."/>
            <person name="Turgeon B."/>
            <person name="Goodwin S."/>
            <person name="Spatafora J."/>
            <person name="Crous P."/>
            <person name="Grigoriev I."/>
        </authorList>
    </citation>
    <scope>NUCLEOTIDE SEQUENCE</scope>
    <source>
        <strain evidence="2">CBS 473.64</strain>
    </source>
</reference>
<evidence type="ECO:0000313" key="3">
    <source>
        <dbReference type="Proteomes" id="UP000799753"/>
    </source>
</evidence>
<proteinExistence type="predicted"/>